<sequence length="135" mass="14978">MLKDFKEFIIKGNAFDMAVGIILGGAFGLVVKSLVDNIMMPIIGGLFKLPDFSQMYFPMDGGSYENLKAAQEAGPTVAYGVFINNTINLLIVGFALFVMVKYVEKMTKKKEEEKPAPAPPKQEVLLEEIRDLLKK</sequence>
<evidence type="ECO:0000256" key="7">
    <source>
        <dbReference type="ARBA" id="ARBA00023136"/>
    </source>
</evidence>
<reference evidence="10" key="1">
    <citation type="submission" date="2024-07" db="EMBL/GenBank/DDBJ databases">
        <title>Complete genome sequence of Verrucomicrobiaceae bacterium NT6N.</title>
        <authorList>
            <person name="Huang C."/>
            <person name="Takami H."/>
            <person name="Hamasaki K."/>
        </authorList>
    </citation>
    <scope>NUCLEOTIDE SEQUENCE</scope>
    <source>
        <strain evidence="10">NT6N</strain>
    </source>
</reference>
<accession>A0AAT9FMU2</accession>
<comment type="function">
    <text evidence="9">Channel that opens in response to stretch forces in the membrane lipid bilayer. May participate in the regulation of osmotic pressure changes within the cell.</text>
</comment>
<dbReference type="EMBL" id="AP026866">
    <property type="protein sequence ID" value="BDS07287.1"/>
    <property type="molecule type" value="Genomic_DNA"/>
</dbReference>
<dbReference type="GO" id="GO:0005886">
    <property type="term" value="C:plasma membrane"/>
    <property type="evidence" value="ECO:0007669"/>
    <property type="project" value="UniProtKB-SubCell"/>
</dbReference>
<comment type="subcellular location">
    <subcellularLocation>
        <location evidence="9">Cell membrane</location>
        <topology evidence="9">Multi-pass membrane protein</topology>
    </subcellularLocation>
    <subcellularLocation>
        <location evidence="1">Membrane</location>
        <topology evidence="1">Multi-pass membrane protein</topology>
    </subcellularLocation>
</comment>
<dbReference type="KEGG" id="osu:NT6N_23270"/>
<dbReference type="InterPro" id="IPR037673">
    <property type="entry name" value="MSC/AndL"/>
</dbReference>
<comment type="similarity">
    <text evidence="9">Belongs to the MscL family.</text>
</comment>
<evidence type="ECO:0000256" key="5">
    <source>
        <dbReference type="ARBA" id="ARBA00022989"/>
    </source>
</evidence>
<dbReference type="AlphaFoldDB" id="A0AAT9FMU2"/>
<evidence type="ECO:0000256" key="1">
    <source>
        <dbReference type="ARBA" id="ARBA00004141"/>
    </source>
</evidence>
<evidence type="ECO:0000256" key="3">
    <source>
        <dbReference type="ARBA" id="ARBA00022475"/>
    </source>
</evidence>
<evidence type="ECO:0000256" key="4">
    <source>
        <dbReference type="ARBA" id="ARBA00022692"/>
    </source>
</evidence>
<keyword evidence="8 9" id="KW-0407">Ion channel</keyword>
<proteinExistence type="inferred from homology"/>
<comment type="subunit">
    <text evidence="9">Homopentamer.</text>
</comment>
<keyword evidence="6 9" id="KW-0406">Ion transport</keyword>
<name>A0AAT9FMU2_9BACT</name>
<keyword evidence="2 9" id="KW-0813">Transport</keyword>
<gene>
    <name evidence="9 10" type="primary">mscL</name>
    <name evidence="10" type="ORF">NT6N_23270</name>
</gene>
<evidence type="ECO:0000256" key="9">
    <source>
        <dbReference type="HAMAP-Rule" id="MF_00115"/>
    </source>
</evidence>
<dbReference type="SUPFAM" id="SSF81330">
    <property type="entry name" value="Gated mechanosensitive channel"/>
    <property type="match status" value="1"/>
</dbReference>
<dbReference type="PANTHER" id="PTHR30266:SF2">
    <property type="entry name" value="LARGE-CONDUCTANCE MECHANOSENSITIVE CHANNEL"/>
    <property type="match status" value="1"/>
</dbReference>
<evidence type="ECO:0000256" key="8">
    <source>
        <dbReference type="ARBA" id="ARBA00023303"/>
    </source>
</evidence>
<dbReference type="InterPro" id="IPR036019">
    <property type="entry name" value="MscL_channel"/>
</dbReference>
<keyword evidence="4 9" id="KW-0812">Transmembrane</keyword>
<feature type="transmembrane region" description="Helical" evidence="9">
    <location>
        <begin position="77"/>
        <end position="100"/>
    </location>
</feature>
<keyword evidence="5 9" id="KW-1133">Transmembrane helix</keyword>
<dbReference type="Gene3D" id="1.10.1200.120">
    <property type="entry name" value="Large-conductance mechanosensitive channel, MscL, domain 1"/>
    <property type="match status" value="1"/>
</dbReference>
<evidence type="ECO:0000256" key="2">
    <source>
        <dbReference type="ARBA" id="ARBA00022448"/>
    </source>
</evidence>
<keyword evidence="7 9" id="KW-0472">Membrane</keyword>
<comment type="caution">
    <text evidence="9">Lacks conserved residue(s) required for the propagation of feature annotation.</text>
</comment>
<dbReference type="GO" id="GO:0008381">
    <property type="term" value="F:mechanosensitive monoatomic ion channel activity"/>
    <property type="evidence" value="ECO:0007669"/>
    <property type="project" value="UniProtKB-UniRule"/>
</dbReference>
<evidence type="ECO:0000256" key="6">
    <source>
        <dbReference type="ARBA" id="ARBA00023065"/>
    </source>
</evidence>
<dbReference type="HAMAP" id="MF_00115">
    <property type="entry name" value="MscL"/>
    <property type="match status" value="1"/>
</dbReference>
<protein>
    <recommendedName>
        <fullName evidence="9">Large-conductance mechanosensitive channel</fullName>
    </recommendedName>
</protein>
<dbReference type="PANTHER" id="PTHR30266">
    <property type="entry name" value="MECHANOSENSITIVE CHANNEL MSCL"/>
    <property type="match status" value="1"/>
</dbReference>
<dbReference type="InterPro" id="IPR001185">
    <property type="entry name" value="MS_channel"/>
</dbReference>
<dbReference type="NCBIfam" id="TIGR00220">
    <property type="entry name" value="mscL"/>
    <property type="match status" value="1"/>
</dbReference>
<dbReference type="Pfam" id="PF01741">
    <property type="entry name" value="MscL"/>
    <property type="match status" value="1"/>
</dbReference>
<evidence type="ECO:0000313" key="10">
    <source>
        <dbReference type="EMBL" id="BDS07287.1"/>
    </source>
</evidence>
<organism evidence="10">
    <name type="scientific">Oceaniferula spumae</name>
    <dbReference type="NCBI Taxonomy" id="2979115"/>
    <lineage>
        <taxon>Bacteria</taxon>
        <taxon>Pseudomonadati</taxon>
        <taxon>Verrucomicrobiota</taxon>
        <taxon>Verrucomicrobiia</taxon>
        <taxon>Verrucomicrobiales</taxon>
        <taxon>Verrucomicrobiaceae</taxon>
        <taxon>Oceaniferula</taxon>
    </lineage>
</organism>
<dbReference type="PRINTS" id="PR01264">
    <property type="entry name" value="MECHCHANNEL"/>
</dbReference>
<keyword evidence="3 9" id="KW-1003">Cell membrane</keyword>